<evidence type="ECO:0000313" key="12">
    <source>
        <dbReference type="EMBL" id="KAK3049156.1"/>
    </source>
</evidence>
<protein>
    <recommendedName>
        <fullName evidence="4">L-ornithine N(5)-monooxygenase [NAD(P)H]</fullName>
        <ecNumber evidence="4">1.14.13.196</ecNumber>
    </recommendedName>
</protein>
<evidence type="ECO:0000256" key="8">
    <source>
        <dbReference type="ARBA" id="ARBA00023002"/>
    </source>
</evidence>
<organism evidence="12 13">
    <name type="scientific">Extremus antarcticus</name>
    <dbReference type="NCBI Taxonomy" id="702011"/>
    <lineage>
        <taxon>Eukaryota</taxon>
        <taxon>Fungi</taxon>
        <taxon>Dikarya</taxon>
        <taxon>Ascomycota</taxon>
        <taxon>Pezizomycotina</taxon>
        <taxon>Dothideomycetes</taxon>
        <taxon>Dothideomycetidae</taxon>
        <taxon>Mycosphaerellales</taxon>
        <taxon>Extremaceae</taxon>
        <taxon>Extremus</taxon>
    </lineage>
</organism>
<evidence type="ECO:0000313" key="13">
    <source>
        <dbReference type="Proteomes" id="UP001271007"/>
    </source>
</evidence>
<comment type="caution">
    <text evidence="12">The sequence shown here is derived from an EMBL/GenBank/DDBJ whole genome shotgun (WGS) entry which is preliminary data.</text>
</comment>
<proteinExistence type="inferred from homology"/>
<accession>A0AAJ0D8M6</accession>
<evidence type="ECO:0000256" key="6">
    <source>
        <dbReference type="ARBA" id="ARBA00022827"/>
    </source>
</evidence>
<evidence type="ECO:0000256" key="11">
    <source>
        <dbReference type="SAM" id="MobiDB-lite"/>
    </source>
</evidence>
<keyword evidence="8" id="KW-0560">Oxidoreductase</keyword>
<dbReference type="Gene3D" id="3.50.50.60">
    <property type="entry name" value="FAD/NAD(P)-binding domain"/>
    <property type="match status" value="1"/>
</dbReference>
<reference evidence="12" key="1">
    <citation type="submission" date="2023-04" db="EMBL/GenBank/DDBJ databases">
        <title>Black Yeasts Isolated from many extreme environments.</title>
        <authorList>
            <person name="Coleine C."/>
            <person name="Stajich J.E."/>
            <person name="Selbmann L."/>
        </authorList>
    </citation>
    <scope>NUCLEOTIDE SEQUENCE</scope>
    <source>
        <strain evidence="12">CCFEE 5312</strain>
    </source>
</reference>
<keyword evidence="5" id="KW-0285">Flavoprotein</keyword>
<evidence type="ECO:0000256" key="1">
    <source>
        <dbReference type="ARBA" id="ARBA00001974"/>
    </source>
</evidence>
<evidence type="ECO:0000256" key="7">
    <source>
        <dbReference type="ARBA" id="ARBA00022857"/>
    </source>
</evidence>
<dbReference type="AlphaFoldDB" id="A0AAJ0D8M6"/>
<sequence length="492" mass="54790">MSPHAVSPDYTESSPDHRLVQNGHSNGAPQSSLLQRSGDDEVADLVCVGFGPASLAIAIAMHDALEAKDPLVTRRQPKVRFVERQERFAWHAGMLLNGAKMQITFVKDLATLRNPRSQFTFLNYLHNKNRLVQFTNLGTFLPQRIEYEDYMRWCAEHFEDAVDYGQDVESVQADRRNSKTGSVESFSVSSLDKRTGRRSVVKAKHVVIAVGGKPNLPKCLDASHPRVIHSSQYATSIHEIFPARTQPRSVAVIGAGQSAAEVFNNIPHRFPGCQSHLLIRGAALRPSDDSPFVNEIFDPDRVDDVYSQDPGIRADGIALDKSTNYGVVRLELLEEIYSLLYSYRIQYGSEAEWPHQILSHRSVTGMADNEHDGQPGVRLHIRNETGQYRANGKSSSEVLDVDLVVIASGYRRDAHDEMLHEIKDLRAQGSDSSQGWEVNRDYSVKFQEEAVQRDAGVWLQGCNEGTHGLSGTLLSILATRGGEMVNNIFNSN</sequence>
<comment type="similarity">
    <text evidence="3">Belongs to the lysine N(6)-hydroxylase/L-ornithine N(5)-oxygenase family.</text>
</comment>
<evidence type="ECO:0000256" key="5">
    <source>
        <dbReference type="ARBA" id="ARBA00022630"/>
    </source>
</evidence>
<comment type="pathway">
    <text evidence="2">Siderophore biosynthesis.</text>
</comment>
<dbReference type="PANTHER" id="PTHR42802:SF1">
    <property type="entry name" value="L-ORNITHINE N(5)-MONOOXYGENASE"/>
    <property type="match status" value="1"/>
</dbReference>
<dbReference type="InterPro" id="IPR036188">
    <property type="entry name" value="FAD/NAD-bd_sf"/>
</dbReference>
<comment type="cofactor">
    <cofactor evidence="1">
        <name>FAD</name>
        <dbReference type="ChEBI" id="CHEBI:57692"/>
    </cofactor>
</comment>
<evidence type="ECO:0000256" key="3">
    <source>
        <dbReference type="ARBA" id="ARBA00007588"/>
    </source>
</evidence>
<dbReference type="Proteomes" id="UP001271007">
    <property type="component" value="Unassembled WGS sequence"/>
</dbReference>
<gene>
    <name evidence="12" type="ORF">LTR09_009575</name>
</gene>
<dbReference type="PANTHER" id="PTHR42802">
    <property type="entry name" value="MONOOXYGENASE"/>
    <property type="match status" value="1"/>
</dbReference>
<dbReference type="GO" id="GO:0016491">
    <property type="term" value="F:oxidoreductase activity"/>
    <property type="evidence" value="ECO:0007669"/>
    <property type="project" value="UniProtKB-KW"/>
</dbReference>
<dbReference type="EMBL" id="JAWDJX010000042">
    <property type="protein sequence ID" value="KAK3049156.1"/>
    <property type="molecule type" value="Genomic_DNA"/>
</dbReference>
<dbReference type="GO" id="GO:0006879">
    <property type="term" value="P:intracellular iron ion homeostasis"/>
    <property type="evidence" value="ECO:0007669"/>
    <property type="project" value="TreeGrafter"/>
</dbReference>
<feature type="compositionally biased region" description="Polar residues" evidence="11">
    <location>
        <begin position="22"/>
        <end position="34"/>
    </location>
</feature>
<dbReference type="InterPro" id="IPR025700">
    <property type="entry name" value="Lys/Orn_oxygenase"/>
</dbReference>
<dbReference type="PRINTS" id="PR00368">
    <property type="entry name" value="FADPNR"/>
</dbReference>
<dbReference type="Pfam" id="PF13434">
    <property type="entry name" value="Lys_Orn_oxgnase"/>
    <property type="match status" value="1"/>
</dbReference>
<evidence type="ECO:0000256" key="9">
    <source>
        <dbReference type="ARBA" id="ARBA00047598"/>
    </source>
</evidence>
<dbReference type="SUPFAM" id="SSF51905">
    <property type="entry name" value="FAD/NAD(P)-binding domain"/>
    <property type="match status" value="1"/>
</dbReference>
<comment type="catalytic activity">
    <reaction evidence="10">
        <text>L-ornithine + NADH + O2 = N(5)-hydroxy-L-ornithine + NAD(+) + H2O</text>
        <dbReference type="Rhea" id="RHEA:41512"/>
        <dbReference type="ChEBI" id="CHEBI:15377"/>
        <dbReference type="ChEBI" id="CHEBI:15379"/>
        <dbReference type="ChEBI" id="CHEBI:46911"/>
        <dbReference type="ChEBI" id="CHEBI:57540"/>
        <dbReference type="ChEBI" id="CHEBI:57945"/>
        <dbReference type="ChEBI" id="CHEBI:78275"/>
        <dbReference type="EC" id="1.14.13.196"/>
    </reaction>
</comment>
<keyword evidence="7" id="KW-0521">NADP</keyword>
<evidence type="ECO:0000256" key="2">
    <source>
        <dbReference type="ARBA" id="ARBA00004924"/>
    </source>
</evidence>
<keyword evidence="6" id="KW-0274">FAD</keyword>
<feature type="region of interest" description="Disordered" evidence="11">
    <location>
        <begin position="1"/>
        <end position="34"/>
    </location>
</feature>
<comment type="catalytic activity">
    <reaction evidence="9">
        <text>L-ornithine + NADPH + O2 = N(5)-hydroxy-L-ornithine + NADP(+) + H2O</text>
        <dbReference type="Rhea" id="RHEA:41508"/>
        <dbReference type="ChEBI" id="CHEBI:15377"/>
        <dbReference type="ChEBI" id="CHEBI:15379"/>
        <dbReference type="ChEBI" id="CHEBI:46911"/>
        <dbReference type="ChEBI" id="CHEBI:57783"/>
        <dbReference type="ChEBI" id="CHEBI:58349"/>
        <dbReference type="ChEBI" id="CHEBI:78275"/>
        <dbReference type="EC" id="1.14.13.196"/>
    </reaction>
</comment>
<name>A0AAJ0D8M6_9PEZI</name>
<dbReference type="EC" id="1.14.13.196" evidence="4"/>
<keyword evidence="13" id="KW-1185">Reference proteome</keyword>
<evidence type="ECO:0000256" key="10">
    <source>
        <dbReference type="ARBA" id="ARBA00049248"/>
    </source>
</evidence>
<evidence type="ECO:0000256" key="4">
    <source>
        <dbReference type="ARBA" id="ARBA00012881"/>
    </source>
</evidence>